<reference evidence="1" key="2">
    <citation type="submission" date="2020-09" db="EMBL/GenBank/DDBJ databases">
        <authorList>
            <person name="Sun Q."/>
            <person name="Ohkuma M."/>
        </authorList>
    </citation>
    <scope>NUCLEOTIDE SEQUENCE</scope>
    <source>
        <strain evidence="1">JCM 3086</strain>
    </source>
</reference>
<reference evidence="1" key="1">
    <citation type="journal article" date="2014" name="Int. J. Syst. Evol. Microbiol.">
        <title>Complete genome sequence of Corynebacterium casei LMG S-19264T (=DSM 44701T), isolated from a smear-ripened cheese.</title>
        <authorList>
            <consortium name="US DOE Joint Genome Institute (JGI-PGF)"/>
            <person name="Walter F."/>
            <person name="Albersmeier A."/>
            <person name="Kalinowski J."/>
            <person name="Ruckert C."/>
        </authorList>
    </citation>
    <scope>NUCLEOTIDE SEQUENCE</scope>
    <source>
        <strain evidence="1">JCM 3086</strain>
    </source>
</reference>
<accession>A0A917P691</accession>
<dbReference type="EMBL" id="BMQA01000076">
    <property type="protein sequence ID" value="GGJ63604.1"/>
    <property type="molecule type" value="Genomic_DNA"/>
</dbReference>
<protein>
    <submittedName>
        <fullName evidence="1">Uncharacterized protein</fullName>
    </submittedName>
</protein>
<dbReference type="GO" id="GO:0000287">
    <property type="term" value="F:magnesium ion binding"/>
    <property type="evidence" value="ECO:0007669"/>
    <property type="project" value="InterPro"/>
</dbReference>
<evidence type="ECO:0000313" key="1">
    <source>
        <dbReference type="EMBL" id="GGJ63604.1"/>
    </source>
</evidence>
<dbReference type="AlphaFoldDB" id="A0A917P691"/>
<name>A0A917P691_9ACTN</name>
<proteinExistence type="predicted"/>
<dbReference type="Proteomes" id="UP000657574">
    <property type="component" value="Unassembled WGS sequence"/>
</dbReference>
<dbReference type="InterPro" id="IPR037143">
    <property type="entry name" value="4-PPantetheinyl_Trfase_dom_sf"/>
</dbReference>
<gene>
    <name evidence="1" type="ORF">GCM10010121_087730</name>
</gene>
<comment type="caution">
    <text evidence="1">The sequence shown here is derived from an EMBL/GenBank/DDBJ whole genome shotgun (WGS) entry which is preliminary data.</text>
</comment>
<sequence>MIRKEACLKGLGTGLAHGLSADYLGTGPDPAGALPGWTVADVPVGALRTAAIAVRLR</sequence>
<keyword evidence="2" id="KW-1185">Reference proteome</keyword>
<dbReference type="SUPFAM" id="SSF56214">
    <property type="entry name" value="4'-phosphopantetheinyl transferase"/>
    <property type="match status" value="1"/>
</dbReference>
<dbReference type="GO" id="GO:0008897">
    <property type="term" value="F:holo-[acyl-carrier-protein] synthase activity"/>
    <property type="evidence" value="ECO:0007669"/>
    <property type="project" value="InterPro"/>
</dbReference>
<evidence type="ECO:0000313" key="2">
    <source>
        <dbReference type="Proteomes" id="UP000657574"/>
    </source>
</evidence>
<dbReference type="RefSeq" id="WP_189316900.1">
    <property type="nucleotide sequence ID" value="NZ_BMQA01000076.1"/>
</dbReference>
<organism evidence="1 2">
    <name type="scientific">Streptomyces brasiliensis</name>
    <dbReference type="NCBI Taxonomy" id="1954"/>
    <lineage>
        <taxon>Bacteria</taxon>
        <taxon>Bacillati</taxon>
        <taxon>Actinomycetota</taxon>
        <taxon>Actinomycetes</taxon>
        <taxon>Kitasatosporales</taxon>
        <taxon>Streptomycetaceae</taxon>
        <taxon>Streptomyces</taxon>
    </lineage>
</organism>